<dbReference type="InterPro" id="IPR017441">
    <property type="entry name" value="Protein_kinase_ATP_BS"/>
</dbReference>
<gene>
    <name evidence="19" type="ORF">A3770_16p77410</name>
</gene>
<evidence type="ECO:0000313" key="19">
    <source>
        <dbReference type="EMBL" id="QDZ25223.1"/>
    </source>
</evidence>
<name>A0A5B8MXC6_9CHLO</name>
<accession>A0A5B8MXC6</accession>
<feature type="domain" description="EF-hand" evidence="18">
    <location>
        <begin position="391"/>
        <end position="426"/>
    </location>
</feature>
<evidence type="ECO:0000256" key="8">
    <source>
        <dbReference type="ARBA" id="ARBA00022741"/>
    </source>
</evidence>
<keyword evidence="7" id="KW-0677">Repeat</keyword>
<evidence type="ECO:0000256" key="10">
    <source>
        <dbReference type="ARBA" id="ARBA00022837"/>
    </source>
</evidence>
<dbReference type="GO" id="GO:0005524">
    <property type="term" value="F:ATP binding"/>
    <property type="evidence" value="ECO:0007669"/>
    <property type="project" value="UniProtKB-UniRule"/>
</dbReference>
<dbReference type="InterPro" id="IPR050205">
    <property type="entry name" value="CDPK_Ser/Thr_kinases"/>
</dbReference>
<dbReference type="FunFam" id="1.10.510.10:FF:000225">
    <property type="entry name" value="calcium-dependent protein kinase 28-like"/>
    <property type="match status" value="1"/>
</dbReference>
<dbReference type="Pfam" id="PF00069">
    <property type="entry name" value="Pkinase"/>
    <property type="match status" value="1"/>
</dbReference>
<comment type="catalytic activity">
    <reaction evidence="14">
        <text>L-seryl-[protein] + ATP = O-phospho-L-seryl-[protein] + ADP + H(+)</text>
        <dbReference type="Rhea" id="RHEA:17989"/>
        <dbReference type="Rhea" id="RHEA-COMP:9863"/>
        <dbReference type="Rhea" id="RHEA-COMP:11604"/>
        <dbReference type="ChEBI" id="CHEBI:15378"/>
        <dbReference type="ChEBI" id="CHEBI:29999"/>
        <dbReference type="ChEBI" id="CHEBI:30616"/>
        <dbReference type="ChEBI" id="CHEBI:83421"/>
        <dbReference type="ChEBI" id="CHEBI:456216"/>
        <dbReference type="EC" id="2.7.11.1"/>
    </reaction>
</comment>
<dbReference type="PROSITE" id="PS50222">
    <property type="entry name" value="EF_HAND_2"/>
    <property type="match status" value="3"/>
</dbReference>
<feature type="compositionally biased region" description="Basic residues" evidence="16">
    <location>
        <begin position="500"/>
        <end position="510"/>
    </location>
</feature>
<keyword evidence="5" id="KW-0519">Myristate</keyword>
<keyword evidence="4" id="KW-0808">Transferase</keyword>
<evidence type="ECO:0000256" key="15">
    <source>
        <dbReference type="PROSITE-ProRule" id="PRU10141"/>
    </source>
</evidence>
<dbReference type="InterPro" id="IPR008271">
    <property type="entry name" value="Ser/Thr_kinase_AS"/>
</dbReference>
<evidence type="ECO:0000256" key="13">
    <source>
        <dbReference type="ARBA" id="ARBA00047899"/>
    </source>
</evidence>
<evidence type="ECO:0000256" key="9">
    <source>
        <dbReference type="ARBA" id="ARBA00022777"/>
    </source>
</evidence>
<dbReference type="SMART" id="SM00054">
    <property type="entry name" value="EFh"/>
    <property type="match status" value="4"/>
</dbReference>
<dbReference type="AlphaFoldDB" id="A0A5B8MXC6"/>
<dbReference type="OrthoDB" id="40902at2759"/>
<comment type="catalytic activity">
    <reaction evidence="13">
        <text>L-threonyl-[protein] + ATP = O-phospho-L-threonyl-[protein] + ADP + H(+)</text>
        <dbReference type="Rhea" id="RHEA:46608"/>
        <dbReference type="Rhea" id="RHEA-COMP:11060"/>
        <dbReference type="Rhea" id="RHEA-COMP:11605"/>
        <dbReference type="ChEBI" id="CHEBI:15378"/>
        <dbReference type="ChEBI" id="CHEBI:30013"/>
        <dbReference type="ChEBI" id="CHEBI:30616"/>
        <dbReference type="ChEBI" id="CHEBI:61977"/>
        <dbReference type="ChEBI" id="CHEBI:456216"/>
        <dbReference type="EC" id="2.7.11.1"/>
    </reaction>
</comment>
<sequence>MGQCFSSDGSAAAAPAKGSGGKGGMFGYPTNFEDLYDTGKELGRGTFGTTYLCTKKGMSAEEKAKHTYAVKVILKSSLQGEGDIEDVKREVKIMQLLKGKSHVVTLEDAFEDKTSVKMILELCAGGELFERIISKKHYSEKDASTIVRQMLEVVGACHVNGIIHRDLKPENFLFSCEEEDSELKVTDFGLSTFYRHGQRFTEVVGSAYYIAPEVLQRGYGPPCDIWSIGVIMYIVLCGRPPFFGRTESAVFNNIMKAKARLEENFKRDPWPKITKEAKDLIRKMLNMDPQARITASQALAHDWIRKDGVAPDIPLDVNVVQSLKDFTGYSKIKQLALRHVAQTYSDEEIRDIRDQFALMDKDGTGTLSLDEMIEALQNMQLGADENKRNAIGEDEIKEIVKAMDYDGDGEIDYMEFVTAALHITQQQRGDKDAWLGRVRTAFDKIDADGNGYIDLKELESELAASGETPEAIQELIKEHDANGDGLIDFNEFSAILRNRASSRTRSRSRGSRGSSGKGKK</sequence>
<evidence type="ECO:0000256" key="3">
    <source>
        <dbReference type="ARBA" id="ARBA00022527"/>
    </source>
</evidence>
<evidence type="ECO:0000313" key="20">
    <source>
        <dbReference type="Proteomes" id="UP000316726"/>
    </source>
</evidence>
<dbReference type="GO" id="GO:0016020">
    <property type="term" value="C:membrane"/>
    <property type="evidence" value="ECO:0007669"/>
    <property type="project" value="UniProtKB-SubCell"/>
</dbReference>
<dbReference type="FunFam" id="1.10.238.10:FF:000178">
    <property type="entry name" value="Calmodulin-2 A"/>
    <property type="match status" value="1"/>
</dbReference>
<dbReference type="Gene3D" id="3.30.200.20">
    <property type="entry name" value="Phosphorylase Kinase, domain 1"/>
    <property type="match status" value="1"/>
</dbReference>
<dbReference type="SUPFAM" id="SSF56112">
    <property type="entry name" value="Protein kinase-like (PK-like)"/>
    <property type="match status" value="1"/>
</dbReference>
<dbReference type="PROSITE" id="PS50011">
    <property type="entry name" value="PROTEIN_KINASE_DOM"/>
    <property type="match status" value="1"/>
</dbReference>
<keyword evidence="11 15" id="KW-0067">ATP-binding</keyword>
<proteinExistence type="predicted"/>
<dbReference type="PANTHER" id="PTHR24349">
    <property type="entry name" value="SERINE/THREONINE-PROTEIN KINASE"/>
    <property type="match status" value="1"/>
</dbReference>
<keyword evidence="9 19" id="KW-0418">Kinase</keyword>
<dbReference type="InterPro" id="IPR002048">
    <property type="entry name" value="EF_hand_dom"/>
</dbReference>
<dbReference type="PROSITE" id="PS00018">
    <property type="entry name" value="EF_HAND_1"/>
    <property type="match status" value="3"/>
</dbReference>
<evidence type="ECO:0000256" key="11">
    <source>
        <dbReference type="ARBA" id="ARBA00022840"/>
    </source>
</evidence>
<keyword evidence="3" id="KW-0723">Serine/threonine-protein kinase</keyword>
<dbReference type="EMBL" id="CP031049">
    <property type="protein sequence ID" value="QDZ25223.1"/>
    <property type="molecule type" value="Genomic_DNA"/>
</dbReference>
<dbReference type="FunFam" id="3.30.200.20:FF:000042">
    <property type="entry name" value="Aurora kinase A"/>
    <property type="match status" value="1"/>
</dbReference>
<evidence type="ECO:0000256" key="12">
    <source>
        <dbReference type="ARBA" id="ARBA00023288"/>
    </source>
</evidence>
<dbReference type="Proteomes" id="UP000316726">
    <property type="component" value="Chromosome 16"/>
</dbReference>
<keyword evidence="12" id="KW-0449">Lipoprotein</keyword>
<keyword evidence="10" id="KW-0106">Calcium</keyword>
<evidence type="ECO:0000256" key="14">
    <source>
        <dbReference type="ARBA" id="ARBA00048679"/>
    </source>
</evidence>
<reference evidence="19 20" key="1">
    <citation type="submission" date="2018-07" db="EMBL/GenBank/DDBJ databases">
        <title>The complete nuclear genome of the prasinophyte Chloropicon primus (CCMP1205).</title>
        <authorList>
            <person name="Pombert J.-F."/>
            <person name="Otis C."/>
            <person name="Turmel M."/>
            <person name="Lemieux C."/>
        </authorList>
    </citation>
    <scope>NUCLEOTIDE SEQUENCE [LARGE SCALE GENOMIC DNA]</scope>
    <source>
        <strain evidence="19 20">CCMP1205</strain>
    </source>
</reference>
<dbReference type="InterPro" id="IPR011992">
    <property type="entry name" value="EF-hand-dom_pair"/>
</dbReference>
<dbReference type="Gene3D" id="1.10.510.10">
    <property type="entry name" value="Transferase(Phosphotransferase) domain 1"/>
    <property type="match status" value="1"/>
</dbReference>
<evidence type="ECO:0000256" key="2">
    <source>
        <dbReference type="ARBA" id="ARBA00012513"/>
    </source>
</evidence>
<evidence type="ECO:0000259" key="18">
    <source>
        <dbReference type="PROSITE" id="PS50222"/>
    </source>
</evidence>
<protein>
    <recommendedName>
        <fullName evidence="2">non-specific serine/threonine protein kinase</fullName>
        <ecNumber evidence="2">2.7.11.1</ecNumber>
    </recommendedName>
</protein>
<feature type="binding site" evidence="15">
    <location>
        <position position="75"/>
    </location>
    <ligand>
        <name>ATP</name>
        <dbReference type="ChEBI" id="CHEBI:30616"/>
    </ligand>
</feature>
<dbReference type="EC" id="2.7.11.1" evidence="2"/>
<feature type="region of interest" description="Disordered" evidence="16">
    <location>
        <begin position="500"/>
        <end position="520"/>
    </location>
</feature>
<evidence type="ECO:0000259" key="17">
    <source>
        <dbReference type="PROSITE" id="PS50011"/>
    </source>
</evidence>
<keyword evidence="20" id="KW-1185">Reference proteome</keyword>
<dbReference type="PROSITE" id="PS00107">
    <property type="entry name" value="PROTEIN_KINASE_ATP"/>
    <property type="match status" value="1"/>
</dbReference>
<feature type="domain" description="Protein kinase" evidence="17">
    <location>
        <begin position="36"/>
        <end position="304"/>
    </location>
</feature>
<evidence type="ECO:0000256" key="16">
    <source>
        <dbReference type="SAM" id="MobiDB-lite"/>
    </source>
</evidence>
<dbReference type="SUPFAM" id="SSF47473">
    <property type="entry name" value="EF-hand"/>
    <property type="match status" value="1"/>
</dbReference>
<dbReference type="PROSITE" id="PS00108">
    <property type="entry name" value="PROTEIN_KINASE_ST"/>
    <property type="match status" value="1"/>
</dbReference>
<keyword evidence="8 15" id="KW-0547">Nucleotide-binding</keyword>
<comment type="subcellular location">
    <subcellularLocation>
        <location evidence="1">Membrane</location>
        <topology evidence="1">Lipid-anchor</topology>
    </subcellularLocation>
</comment>
<evidence type="ECO:0000256" key="4">
    <source>
        <dbReference type="ARBA" id="ARBA00022679"/>
    </source>
</evidence>
<feature type="domain" description="EF-hand" evidence="18">
    <location>
        <begin position="467"/>
        <end position="502"/>
    </location>
</feature>
<organism evidence="19 20">
    <name type="scientific">Chloropicon primus</name>
    <dbReference type="NCBI Taxonomy" id="1764295"/>
    <lineage>
        <taxon>Eukaryota</taxon>
        <taxon>Viridiplantae</taxon>
        <taxon>Chlorophyta</taxon>
        <taxon>Chloropicophyceae</taxon>
        <taxon>Chloropicales</taxon>
        <taxon>Chloropicaceae</taxon>
        <taxon>Chloropicon</taxon>
    </lineage>
</organism>
<dbReference type="SMART" id="SM00220">
    <property type="entry name" value="S_TKc"/>
    <property type="match status" value="1"/>
</dbReference>
<dbReference type="CDD" id="cd00051">
    <property type="entry name" value="EFh"/>
    <property type="match status" value="2"/>
</dbReference>
<dbReference type="InterPro" id="IPR018247">
    <property type="entry name" value="EF_Hand_1_Ca_BS"/>
</dbReference>
<keyword evidence="6" id="KW-0479">Metal-binding</keyword>
<dbReference type="STRING" id="1764295.A0A5B8MXC6"/>
<evidence type="ECO:0000256" key="5">
    <source>
        <dbReference type="ARBA" id="ARBA00022707"/>
    </source>
</evidence>
<dbReference type="Gene3D" id="1.10.238.10">
    <property type="entry name" value="EF-hand"/>
    <property type="match status" value="1"/>
</dbReference>
<dbReference type="GO" id="GO:0004674">
    <property type="term" value="F:protein serine/threonine kinase activity"/>
    <property type="evidence" value="ECO:0007669"/>
    <property type="project" value="UniProtKB-KW"/>
</dbReference>
<dbReference type="InterPro" id="IPR011009">
    <property type="entry name" value="Kinase-like_dom_sf"/>
</dbReference>
<feature type="domain" description="EF-hand" evidence="18">
    <location>
        <begin position="347"/>
        <end position="382"/>
    </location>
</feature>
<dbReference type="CDD" id="cd05117">
    <property type="entry name" value="STKc_CAMK"/>
    <property type="match status" value="1"/>
</dbReference>
<evidence type="ECO:0000256" key="6">
    <source>
        <dbReference type="ARBA" id="ARBA00022723"/>
    </source>
</evidence>
<evidence type="ECO:0000256" key="1">
    <source>
        <dbReference type="ARBA" id="ARBA00004635"/>
    </source>
</evidence>
<dbReference type="Pfam" id="PF13499">
    <property type="entry name" value="EF-hand_7"/>
    <property type="match status" value="2"/>
</dbReference>
<dbReference type="GO" id="GO:0005509">
    <property type="term" value="F:calcium ion binding"/>
    <property type="evidence" value="ECO:0007669"/>
    <property type="project" value="InterPro"/>
</dbReference>
<dbReference type="GO" id="GO:0043226">
    <property type="term" value="C:organelle"/>
    <property type="evidence" value="ECO:0007669"/>
    <property type="project" value="UniProtKB-ARBA"/>
</dbReference>
<dbReference type="InterPro" id="IPR000719">
    <property type="entry name" value="Prot_kinase_dom"/>
</dbReference>
<evidence type="ECO:0000256" key="7">
    <source>
        <dbReference type="ARBA" id="ARBA00022737"/>
    </source>
</evidence>